<feature type="domain" description="HAMP" evidence="14">
    <location>
        <begin position="122"/>
        <end position="175"/>
    </location>
</feature>
<evidence type="ECO:0000313" key="16">
    <source>
        <dbReference type="Proteomes" id="UP001323798"/>
    </source>
</evidence>
<protein>
    <recommendedName>
        <fullName evidence="4">histidine kinase</fullName>
        <ecNumber evidence="4">2.7.13.3</ecNumber>
    </recommendedName>
</protein>
<reference evidence="15 16" key="1">
    <citation type="submission" date="2023-11" db="EMBL/GenBank/DDBJ databases">
        <title>Genome sequence of Microbacterium rhizosphaerae KACC 19337.</title>
        <authorList>
            <person name="Choi H."/>
            <person name="Kim S."/>
            <person name="Kim Y."/>
            <person name="Kwon S.-W."/>
            <person name="Heo J."/>
        </authorList>
    </citation>
    <scope>NUCLEOTIDE SEQUENCE [LARGE SCALE GENOMIC DNA]</scope>
    <source>
        <strain evidence="15 16">KACC 19337</strain>
    </source>
</reference>
<dbReference type="PANTHER" id="PTHR45436">
    <property type="entry name" value="SENSOR HISTIDINE KINASE YKOH"/>
    <property type="match status" value="1"/>
</dbReference>
<evidence type="ECO:0000256" key="11">
    <source>
        <dbReference type="ARBA" id="ARBA00023136"/>
    </source>
</evidence>
<feature type="domain" description="Histidine kinase" evidence="13">
    <location>
        <begin position="183"/>
        <end position="390"/>
    </location>
</feature>
<dbReference type="PANTHER" id="PTHR45436:SF15">
    <property type="entry name" value="SENSOR HISTIDINE KINASE CUSS"/>
    <property type="match status" value="1"/>
</dbReference>
<dbReference type="EMBL" id="CP139368">
    <property type="protein sequence ID" value="WPR88322.1"/>
    <property type="molecule type" value="Genomic_DNA"/>
</dbReference>
<keyword evidence="11 12" id="KW-0472">Membrane</keyword>
<keyword evidence="16" id="KW-1185">Reference proteome</keyword>
<comment type="subcellular location">
    <subcellularLocation>
        <location evidence="3">Cell membrane</location>
    </subcellularLocation>
    <subcellularLocation>
        <location evidence="2">Membrane</location>
        <topology evidence="2">Multi-pass membrane protein</topology>
    </subcellularLocation>
</comment>
<dbReference type="Pfam" id="PF00512">
    <property type="entry name" value="HisKA"/>
    <property type="match status" value="1"/>
</dbReference>
<feature type="transmembrane region" description="Helical" evidence="12">
    <location>
        <begin position="102"/>
        <end position="121"/>
    </location>
</feature>
<dbReference type="PROSITE" id="PS50109">
    <property type="entry name" value="HIS_KIN"/>
    <property type="match status" value="1"/>
</dbReference>
<keyword evidence="9 12" id="KW-1133">Transmembrane helix</keyword>
<evidence type="ECO:0000256" key="2">
    <source>
        <dbReference type="ARBA" id="ARBA00004141"/>
    </source>
</evidence>
<comment type="catalytic activity">
    <reaction evidence="1">
        <text>ATP + protein L-histidine = ADP + protein N-phospho-L-histidine.</text>
        <dbReference type="EC" id="2.7.13.3"/>
    </reaction>
</comment>
<keyword evidence="8 15" id="KW-0418">Kinase</keyword>
<dbReference type="Gene3D" id="3.30.565.10">
    <property type="entry name" value="Histidine kinase-like ATPase, C-terminal domain"/>
    <property type="match status" value="1"/>
</dbReference>
<evidence type="ECO:0000259" key="13">
    <source>
        <dbReference type="PROSITE" id="PS50109"/>
    </source>
</evidence>
<dbReference type="Gene3D" id="1.10.287.130">
    <property type="match status" value="1"/>
</dbReference>
<dbReference type="PROSITE" id="PS50885">
    <property type="entry name" value="HAMP"/>
    <property type="match status" value="1"/>
</dbReference>
<dbReference type="InterPro" id="IPR036890">
    <property type="entry name" value="HATPase_C_sf"/>
</dbReference>
<dbReference type="SMART" id="SM00304">
    <property type="entry name" value="HAMP"/>
    <property type="match status" value="1"/>
</dbReference>
<dbReference type="Pfam" id="PF02518">
    <property type="entry name" value="HATPase_c"/>
    <property type="match status" value="1"/>
</dbReference>
<keyword evidence="7 12" id="KW-0812">Transmembrane</keyword>
<sequence>MRRLFSTARARLALLFMGLFAVAGAALVGLTYLLVSANVHASDISVPPDYEKLLKTCTNLGTTGVPVDANLREKCAVLLSHSSAAFAAVQRGAMLQTLAVDALIALAVLTLLSGVIGWVVAGRILRPVKRITDAARAAGEGDLSARLALDGPHDELRELADTFDGMLDRLQAAFVSQRRFIANASHELRTPLTVIRTAVDVVLARTSPSIGELRRMGEDVRDETDRADALIDALLTLARSDAIVHSAGPVALGDIVRMAVERIRAEDMTIAVATAPGEVDGDPSLLGRLVANLVDNAVRYNERGGTVRVSVAEDEMHVMLRVVNSGPPVPPGEVARLFEPFTRLDDRTGDGFGLGLSIVQSIAHAHAATVETVAPPTGGLDITVTFPRSRQPAAVRSGVHASTDQPR</sequence>
<evidence type="ECO:0000256" key="4">
    <source>
        <dbReference type="ARBA" id="ARBA00012438"/>
    </source>
</evidence>
<dbReference type="InterPro" id="IPR003661">
    <property type="entry name" value="HisK_dim/P_dom"/>
</dbReference>
<dbReference type="SUPFAM" id="SSF55874">
    <property type="entry name" value="ATPase domain of HSP90 chaperone/DNA topoisomerase II/histidine kinase"/>
    <property type="match status" value="1"/>
</dbReference>
<dbReference type="SMART" id="SM00387">
    <property type="entry name" value="HATPase_c"/>
    <property type="match status" value="1"/>
</dbReference>
<dbReference type="Proteomes" id="UP001323798">
    <property type="component" value="Chromosome"/>
</dbReference>
<evidence type="ECO:0000313" key="15">
    <source>
        <dbReference type="EMBL" id="WPR88322.1"/>
    </source>
</evidence>
<accession>A0ABZ0SKU8</accession>
<dbReference type="InterPro" id="IPR050428">
    <property type="entry name" value="TCS_sensor_his_kinase"/>
</dbReference>
<evidence type="ECO:0000256" key="10">
    <source>
        <dbReference type="ARBA" id="ARBA00023012"/>
    </source>
</evidence>
<evidence type="ECO:0000256" key="3">
    <source>
        <dbReference type="ARBA" id="ARBA00004236"/>
    </source>
</evidence>
<evidence type="ECO:0000256" key="8">
    <source>
        <dbReference type="ARBA" id="ARBA00022777"/>
    </source>
</evidence>
<dbReference type="PRINTS" id="PR00344">
    <property type="entry name" value="BCTRLSENSOR"/>
</dbReference>
<dbReference type="SUPFAM" id="SSF158472">
    <property type="entry name" value="HAMP domain-like"/>
    <property type="match status" value="1"/>
</dbReference>
<dbReference type="InterPro" id="IPR003660">
    <property type="entry name" value="HAMP_dom"/>
</dbReference>
<dbReference type="CDD" id="cd06225">
    <property type="entry name" value="HAMP"/>
    <property type="match status" value="1"/>
</dbReference>
<keyword evidence="10" id="KW-0902">Two-component regulatory system</keyword>
<evidence type="ECO:0000256" key="6">
    <source>
        <dbReference type="ARBA" id="ARBA00022679"/>
    </source>
</evidence>
<evidence type="ECO:0000256" key="9">
    <source>
        <dbReference type="ARBA" id="ARBA00022989"/>
    </source>
</evidence>
<dbReference type="EC" id="2.7.13.3" evidence="4"/>
<evidence type="ECO:0000259" key="14">
    <source>
        <dbReference type="PROSITE" id="PS50885"/>
    </source>
</evidence>
<dbReference type="SUPFAM" id="SSF47384">
    <property type="entry name" value="Homodimeric domain of signal transducing histidine kinase"/>
    <property type="match status" value="1"/>
</dbReference>
<evidence type="ECO:0000256" key="5">
    <source>
        <dbReference type="ARBA" id="ARBA00022553"/>
    </source>
</evidence>
<keyword evidence="5" id="KW-0597">Phosphoprotein</keyword>
<dbReference type="InterPro" id="IPR005467">
    <property type="entry name" value="His_kinase_dom"/>
</dbReference>
<organism evidence="15 16">
    <name type="scientific">Microbacterium rhizosphaerae</name>
    <dbReference type="NCBI Taxonomy" id="1678237"/>
    <lineage>
        <taxon>Bacteria</taxon>
        <taxon>Bacillati</taxon>
        <taxon>Actinomycetota</taxon>
        <taxon>Actinomycetes</taxon>
        <taxon>Micrococcales</taxon>
        <taxon>Microbacteriaceae</taxon>
        <taxon>Microbacterium</taxon>
    </lineage>
</organism>
<dbReference type="GO" id="GO:0016301">
    <property type="term" value="F:kinase activity"/>
    <property type="evidence" value="ECO:0007669"/>
    <property type="project" value="UniProtKB-KW"/>
</dbReference>
<evidence type="ECO:0000256" key="12">
    <source>
        <dbReference type="SAM" id="Phobius"/>
    </source>
</evidence>
<evidence type="ECO:0000256" key="1">
    <source>
        <dbReference type="ARBA" id="ARBA00000085"/>
    </source>
</evidence>
<dbReference type="RefSeq" id="WP_320941042.1">
    <property type="nucleotide sequence ID" value="NZ_BAABEU010000010.1"/>
</dbReference>
<name>A0ABZ0SKU8_9MICO</name>
<dbReference type="InterPro" id="IPR036097">
    <property type="entry name" value="HisK_dim/P_sf"/>
</dbReference>
<evidence type="ECO:0000256" key="7">
    <source>
        <dbReference type="ARBA" id="ARBA00022692"/>
    </source>
</evidence>
<proteinExistence type="predicted"/>
<dbReference type="SMART" id="SM00388">
    <property type="entry name" value="HisKA"/>
    <property type="match status" value="1"/>
</dbReference>
<dbReference type="Gene3D" id="6.10.340.10">
    <property type="match status" value="1"/>
</dbReference>
<dbReference type="InterPro" id="IPR004358">
    <property type="entry name" value="Sig_transdc_His_kin-like_C"/>
</dbReference>
<dbReference type="Pfam" id="PF00672">
    <property type="entry name" value="HAMP"/>
    <property type="match status" value="1"/>
</dbReference>
<keyword evidence="6" id="KW-0808">Transferase</keyword>
<gene>
    <name evidence="15" type="ORF">SM116_11060</name>
</gene>
<dbReference type="CDD" id="cd00082">
    <property type="entry name" value="HisKA"/>
    <property type="match status" value="1"/>
</dbReference>
<dbReference type="InterPro" id="IPR003594">
    <property type="entry name" value="HATPase_dom"/>
</dbReference>